<evidence type="ECO:0000256" key="5">
    <source>
        <dbReference type="ARBA" id="ARBA00023136"/>
    </source>
</evidence>
<dbReference type="InterPro" id="IPR036640">
    <property type="entry name" value="ABC1_TM_sf"/>
</dbReference>
<dbReference type="PANTHER" id="PTHR11384:SF59">
    <property type="entry name" value="LYSOSOMAL COBALAMIN TRANSPORTER ABCD4"/>
    <property type="match status" value="1"/>
</dbReference>
<dbReference type="Pfam" id="PF05992">
    <property type="entry name" value="SbmA_BacA"/>
    <property type="match status" value="1"/>
</dbReference>
<evidence type="ECO:0000313" key="9">
    <source>
        <dbReference type="EMBL" id="CUU43765.1"/>
    </source>
</evidence>
<dbReference type="EMBL" id="AP014854">
    <property type="protein sequence ID" value="BAR98911.1"/>
    <property type="molecule type" value="Genomic_DNA"/>
</dbReference>
<dbReference type="InterPro" id="IPR009248">
    <property type="entry name" value="SbmA_BacA"/>
</dbReference>
<evidence type="ECO:0000256" key="4">
    <source>
        <dbReference type="ARBA" id="ARBA00022989"/>
    </source>
</evidence>
<keyword evidence="10" id="KW-1185">Reference proteome</keyword>
<dbReference type="EMBL" id="LN907867">
    <property type="protein sequence ID" value="CUU43765.1"/>
    <property type="molecule type" value="Genomic_DNA"/>
</dbReference>
<dbReference type="GO" id="GO:0140359">
    <property type="term" value="F:ABC-type transporter activity"/>
    <property type="evidence" value="ECO:0007669"/>
    <property type="project" value="InterPro"/>
</dbReference>
<keyword evidence="3 6" id="KW-0812">Transmembrane</keyword>
<accession>A0A0H5BEZ8</accession>
<dbReference type="RefSeq" id="WP_055035905.1">
    <property type="nucleotide sequence ID" value="NZ_AP014854.2"/>
</dbReference>
<proteinExistence type="predicted"/>
<reference evidence="9" key="2">
    <citation type="submission" date="2015-11" db="EMBL/GenBank/DDBJ databases">
        <authorList>
            <person name="Zhang Y."/>
            <person name="Guo Z."/>
        </authorList>
    </citation>
    <scope>NUCLEOTIDE SEQUENCE</scope>
    <source>
        <strain evidence="9">1</strain>
    </source>
</reference>
<feature type="domain" description="ABC transmembrane type-1" evidence="7">
    <location>
        <begin position="40"/>
        <end position="337"/>
    </location>
</feature>
<dbReference type="InterPro" id="IPR050835">
    <property type="entry name" value="ABC_transporter_sub-D"/>
</dbReference>
<dbReference type="SUPFAM" id="SSF90123">
    <property type="entry name" value="ABC transporter transmembrane region"/>
    <property type="match status" value="1"/>
</dbReference>
<dbReference type="Gene3D" id="1.20.1560.10">
    <property type="entry name" value="ABC transporter type 1, transmembrane domain"/>
    <property type="match status" value="1"/>
</dbReference>
<evidence type="ECO:0000313" key="8">
    <source>
        <dbReference type="EMBL" id="BAR98911.1"/>
    </source>
</evidence>
<reference evidence="10" key="3">
    <citation type="journal article" date="2016" name="Genome Announc.">
        <title>Revised genome sequence of the purple photosynthetic bacterium Blastochloris viridis.</title>
        <authorList>
            <person name="Liu L.N."/>
            <person name="Faulkner M."/>
            <person name="Liu X."/>
            <person name="Huang F."/>
            <person name="Darby A.C."/>
            <person name="Hall N."/>
        </authorList>
    </citation>
    <scope>NUCLEOTIDE SEQUENCE [LARGE SCALE GENOMIC DNA]</scope>
    <source>
        <strain evidence="10">ATCC 19567 / DSM 133 / F</strain>
    </source>
</reference>
<feature type="transmembrane region" description="Helical" evidence="6">
    <location>
        <begin position="79"/>
        <end position="99"/>
    </location>
</feature>
<evidence type="ECO:0000313" key="10">
    <source>
        <dbReference type="Proteomes" id="UP000065734"/>
    </source>
</evidence>
<feature type="transmembrane region" description="Helical" evidence="6">
    <location>
        <begin position="33"/>
        <end position="59"/>
    </location>
</feature>
<keyword evidence="4 6" id="KW-1133">Transmembrane helix</keyword>
<protein>
    <submittedName>
        <fullName evidence="8">ABC transporter</fullName>
    </submittedName>
</protein>
<evidence type="ECO:0000256" key="1">
    <source>
        <dbReference type="ARBA" id="ARBA00004651"/>
    </source>
</evidence>
<name>A0A0H5BEZ8_BLAVI</name>
<evidence type="ECO:0000256" key="2">
    <source>
        <dbReference type="ARBA" id="ARBA00022448"/>
    </source>
</evidence>
<gene>
    <name evidence="9" type="primary">yddA_2</name>
    <name evidence="8" type="ORF">BV133_1318</name>
    <name evidence="9" type="ORF">BVIRIDIS_27910</name>
</gene>
<reference evidence="8" key="1">
    <citation type="journal article" date="2015" name="Genome Announc.">
        <title>Complete Genome Sequence of the Bacteriochlorophyll b-Producing Photosynthetic Bacterium Blastochloris viridis.</title>
        <authorList>
            <person name="Tsukatani Y."/>
            <person name="Hirose Y."/>
            <person name="Harada J."/>
            <person name="Misawa N."/>
            <person name="Mori K."/>
            <person name="Inoue K."/>
            <person name="Tamiaki H."/>
        </authorList>
    </citation>
    <scope>NUCLEOTIDE SEQUENCE [LARGE SCALE GENOMIC DNA]</scope>
    <source>
        <strain evidence="8">DSM 133</strain>
    </source>
</reference>
<dbReference type="GO" id="GO:0015833">
    <property type="term" value="P:peptide transport"/>
    <property type="evidence" value="ECO:0007669"/>
    <property type="project" value="InterPro"/>
</dbReference>
<dbReference type="PATRIC" id="fig|1079.6.peg.26"/>
<dbReference type="PROSITE" id="PS50929">
    <property type="entry name" value="ABC_TM1F"/>
    <property type="match status" value="1"/>
</dbReference>
<dbReference type="GO" id="GO:0005524">
    <property type="term" value="F:ATP binding"/>
    <property type="evidence" value="ECO:0007669"/>
    <property type="project" value="InterPro"/>
</dbReference>
<dbReference type="STRING" id="1079.BVIR_25"/>
<keyword evidence="5 6" id="KW-0472">Membrane</keyword>
<evidence type="ECO:0000259" key="7">
    <source>
        <dbReference type="PROSITE" id="PS50929"/>
    </source>
</evidence>
<evidence type="ECO:0000256" key="3">
    <source>
        <dbReference type="ARBA" id="ARBA00022692"/>
    </source>
</evidence>
<dbReference type="KEGG" id="bvr:BVIR_25"/>
<feature type="transmembrane region" description="Helical" evidence="6">
    <location>
        <begin position="195"/>
        <end position="215"/>
    </location>
</feature>
<comment type="subcellular location">
    <subcellularLocation>
        <location evidence="1">Cell membrane</location>
        <topology evidence="1">Multi-pass membrane protein</topology>
    </subcellularLocation>
</comment>
<dbReference type="PANTHER" id="PTHR11384">
    <property type="entry name" value="ATP-BINDING CASSETTE, SUB-FAMILY D MEMBER"/>
    <property type="match status" value="1"/>
</dbReference>
<keyword evidence="2" id="KW-0813">Transport</keyword>
<sequence>MVVETPETWAEYKQRVSRFWSAALMFWRGRRAWVAWSLCAVLAVLVLAQIGVQFLLNYWNGRFFDALEKRDAAALMFEAKLFVPLAVTSVVLSATAVVVRMTTQRKWREAMTRYVVDLWLSDNRFQRIGHVNSGSENPEYRIAEDIRLATDAPVDLATALVSSVLTALTFFGVLWSVGGSLTVKAFGSAWTIPAYLVFAVVLYSTFFTSMMFLIGRRLPRVIEQKNQAEARFRAAADLLRGQTQAELAATYSERRAIWVGVIAALRRWRDLAYQLARTTLVQQSNVLLAPVVAWLLCAPKYLDGTMSLGELTQAAAAFVTVQGAFNWVVDNYNRLADWRSSAHRVATLLVAIDAVAPAAPPPGPTDPDPPDAAAT</sequence>
<feature type="transmembrane region" description="Helical" evidence="6">
    <location>
        <begin position="156"/>
        <end position="175"/>
    </location>
</feature>
<dbReference type="Proteomes" id="UP000065734">
    <property type="component" value="Chromosome I"/>
</dbReference>
<evidence type="ECO:0000256" key="6">
    <source>
        <dbReference type="SAM" id="Phobius"/>
    </source>
</evidence>
<dbReference type="AlphaFoldDB" id="A0A0H5BEZ8"/>
<dbReference type="GO" id="GO:1904680">
    <property type="term" value="F:peptide transmembrane transporter activity"/>
    <property type="evidence" value="ECO:0007669"/>
    <property type="project" value="InterPro"/>
</dbReference>
<dbReference type="InterPro" id="IPR011527">
    <property type="entry name" value="ABC1_TM_dom"/>
</dbReference>
<dbReference type="GO" id="GO:0005886">
    <property type="term" value="C:plasma membrane"/>
    <property type="evidence" value="ECO:0007669"/>
    <property type="project" value="UniProtKB-SubCell"/>
</dbReference>
<organism evidence="9 10">
    <name type="scientific">Blastochloris viridis</name>
    <name type="common">Rhodopseudomonas viridis</name>
    <dbReference type="NCBI Taxonomy" id="1079"/>
    <lineage>
        <taxon>Bacteria</taxon>
        <taxon>Pseudomonadati</taxon>
        <taxon>Pseudomonadota</taxon>
        <taxon>Alphaproteobacteria</taxon>
        <taxon>Hyphomicrobiales</taxon>
        <taxon>Blastochloridaceae</taxon>
        <taxon>Blastochloris</taxon>
    </lineage>
</organism>